<comment type="subcellular location">
    <subcellularLocation>
        <location evidence="1">Nucleus</location>
    </subcellularLocation>
</comment>
<sequence>MWTGSQRLLLVLFVSISTLASQDWDVSLARKAYGGLDVEASNRPRNKPPESCSERAALAHVTYGAKLFKIAGSPEQQQQQQQQSHGLLLNIHDKFAEMPPALSDDDSSDPEPQVSSARPSRRSRSATNDAATDDEPVVQNHDESGDEEDDLGSEGDDDLEEDVYIVEAIKNHMVDEDGSLKFQVKWEGWESKKDLTWEPEANLEESAQDILNDYYERLGGRQSIFEQTEKAARGKKRGRGGSNAGAGPSKRARKNGTHPAETTPPASSSTKSWAPPAGSWEEEIEAIDACEDEGGKKLVVYLDWKNGHKTRHDTSVVYKKCPQKMLEYYERHIKIVKGGDAKSS</sequence>
<evidence type="ECO:0000256" key="4">
    <source>
        <dbReference type="SAM" id="MobiDB-lite"/>
    </source>
</evidence>
<dbReference type="GO" id="GO:0005634">
    <property type="term" value="C:nucleus"/>
    <property type="evidence" value="ECO:0007669"/>
    <property type="project" value="UniProtKB-SubCell"/>
</dbReference>
<keyword evidence="3" id="KW-0539">Nucleus</keyword>
<dbReference type="CDD" id="cd18657">
    <property type="entry name" value="CSD_Swi6"/>
    <property type="match status" value="1"/>
</dbReference>
<dbReference type="GO" id="GO:0006338">
    <property type="term" value="P:chromatin remodeling"/>
    <property type="evidence" value="ECO:0007669"/>
    <property type="project" value="UniProtKB-ARBA"/>
</dbReference>
<dbReference type="InterPro" id="IPR016197">
    <property type="entry name" value="Chromo-like_dom_sf"/>
</dbReference>
<dbReference type="InterPro" id="IPR051219">
    <property type="entry name" value="Heterochromatin_chromo-domain"/>
</dbReference>
<dbReference type="InterPro" id="IPR023779">
    <property type="entry name" value="Chromodomain_CS"/>
</dbReference>
<keyword evidence="5" id="KW-0732">Signal</keyword>
<dbReference type="GO" id="GO:0000792">
    <property type="term" value="C:heterochromatin"/>
    <property type="evidence" value="ECO:0007669"/>
    <property type="project" value="UniProtKB-ARBA"/>
</dbReference>
<evidence type="ECO:0000313" key="7">
    <source>
        <dbReference type="EMBL" id="KZZ91360.1"/>
    </source>
</evidence>
<dbReference type="SMART" id="SM00300">
    <property type="entry name" value="ChSh"/>
    <property type="match status" value="1"/>
</dbReference>
<dbReference type="AlphaFoldDB" id="A0A166NNS4"/>
<feature type="chain" id="PRO_5007877921" evidence="5">
    <location>
        <begin position="22"/>
        <end position="344"/>
    </location>
</feature>
<keyword evidence="8" id="KW-1185">Reference proteome</keyword>
<evidence type="ECO:0000256" key="1">
    <source>
        <dbReference type="ARBA" id="ARBA00004123"/>
    </source>
</evidence>
<name>A0A166NNS4_9HYPO</name>
<dbReference type="PROSITE" id="PS50013">
    <property type="entry name" value="CHROMO_2"/>
    <property type="match status" value="1"/>
</dbReference>
<feature type="signal peptide" evidence="5">
    <location>
        <begin position="1"/>
        <end position="21"/>
    </location>
</feature>
<evidence type="ECO:0000256" key="3">
    <source>
        <dbReference type="ARBA" id="ARBA00023242"/>
    </source>
</evidence>
<dbReference type="SMART" id="SM00298">
    <property type="entry name" value="CHROMO"/>
    <property type="match status" value="2"/>
</dbReference>
<dbReference type="PROSITE" id="PS00598">
    <property type="entry name" value="CHROMO_1"/>
    <property type="match status" value="1"/>
</dbReference>
<dbReference type="EMBL" id="AZGY01000018">
    <property type="protein sequence ID" value="KZZ91360.1"/>
    <property type="molecule type" value="Genomic_DNA"/>
</dbReference>
<evidence type="ECO:0000256" key="2">
    <source>
        <dbReference type="ARBA" id="ARBA00011353"/>
    </source>
</evidence>
<gene>
    <name evidence="7" type="ORF">AAL_06596</name>
</gene>
<evidence type="ECO:0000256" key="5">
    <source>
        <dbReference type="SAM" id="SignalP"/>
    </source>
</evidence>
<dbReference type="SUPFAM" id="SSF54160">
    <property type="entry name" value="Chromo domain-like"/>
    <property type="match status" value="2"/>
</dbReference>
<proteinExistence type="predicted"/>
<reference evidence="7 8" key="1">
    <citation type="journal article" date="2016" name="Genome Biol. Evol.">
        <title>Divergent and convergent evolution of fungal pathogenicity.</title>
        <authorList>
            <person name="Shang Y."/>
            <person name="Xiao G."/>
            <person name="Zheng P."/>
            <person name="Cen K."/>
            <person name="Zhan S."/>
            <person name="Wang C."/>
        </authorList>
    </citation>
    <scope>NUCLEOTIDE SEQUENCE [LARGE SCALE GENOMIC DNA]</scope>
    <source>
        <strain evidence="7 8">RCEF 2490</strain>
    </source>
</reference>
<dbReference type="STRING" id="1081109.A0A166NNS4"/>
<protein>
    <submittedName>
        <fullName evidence="7">Heterochromatin protein one</fullName>
    </submittedName>
</protein>
<dbReference type="InterPro" id="IPR000953">
    <property type="entry name" value="Chromo/chromo_shadow_dom"/>
</dbReference>
<feature type="region of interest" description="Disordered" evidence="4">
    <location>
        <begin position="228"/>
        <end position="278"/>
    </location>
</feature>
<dbReference type="OrthoDB" id="433924at2759"/>
<comment type="subunit">
    <text evidence="2">Component of the NuA4 histone acetyltransferase complex.</text>
</comment>
<dbReference type="Proteomes" id="UP000078544">
    <property type="component" value="Unassembled WGS sequence"/>
</dbReference>
<comment type="caution">
    <text evidence="7">The sequence shown here is derived from an EMBL/GenBank/DDBJ whole genome shotgun (WGS) entry which is preliminary data.</text>
</comment>
<dbReference type="Gene3D" id="2.40.50.40">
    <property type="match status" value="2"/>
</dbReference>
<organism evidence="7 8">
    <name type="scientific">Moelleriella libera RCEF 2490</name>
    <dbReference type="NCBI Taxonomy" id="1081109"/>
    <lineage>
        <taxon>Eukaryota</taxon>
        <taxon>Fungi</taxon>
        <taxon>Dikarya</taxon>
        <taxon>Ascomycota</taxon>
        <taxon>Pezizomycotina</taxon>
        <taxon>Sordariomycetes</taxon>
        <taxon>Hypocreomycetidae</taxon>
        <taxon>Hypocreales</taxon>
        <taxon>Clavicipitaceae</taxon>
        <taxon>Moelleriella</taxon>
    </lineage>
</organism>
<dbReference type="PANTHER" id="PTHR22812">
    <property type="entry name" value="CHROMOBOX PROTEIN"/>
    <property type="match status" value="1"/>
</dbReference>
<dbReference type="InterPro" id="IPR023780">
    <property type="entry name" value="Chromo_domain"/>
</dbReference>
<evidence type="ECO:0000259" key="6">
    <source>
        <dbReference type="PROSITE" id="PS50013"/>
    </source>
</evidence>
<feature type="domain" description="Chromo" evidence="6">
    <location>
        <begin position="164"/>
        <end position="226"/>
    </location>
</feature>
<evidence type="ECO:0000313" key="8">
    <source>
        <dbReference type="Proteomes" id="UP000078544"/>
    </source>
</evidence>
<dbReference type="Pfam" id="PF01393">
    <property type="entry name" value="Chromo_shadow"/>
    <property type="match status" value="1"/>
</dbReference>
<accession>A0A166NNS4</accession>
<dbReference type="Pfam" id="PF00385">
    <property type="entry name" value="Chromo"/>
    <property type="match status" value="1"/>
</dbReference>
<feature type="compositionally biased region" description="Acidic residues" evidence="4">
    <location>
        <begin position="144"/>
        <end position="157"/>
    </location>
</feature>
<dbReference type="CDD" id="cd00024">
    <property type="entry name" value="CD_CSD"/>
    <property type="match status" value="1"/>
</dbReference>
<dbReference type="InterPro" id="IPR008251">
    <property type="entry name" value="Chromo_shadow_dom"/>
</dbReference>
<feature type="region of interest" description="Disordered" evidence="4">
    <location>
        <begin position="98"/>
        <end position="157"/>
    </location>
</feature>